<dbReference type="Gene3D" id="3.10.129.10">
    <property type="entry name" value="Hotdog Thioesterase"/>
    <property type="match status" value="1"/>
</dbReference>
<dbReference type="PANTHER" id="PTHR30272:SF1">
    <property type="entry name" value="3-HYDROXYACYL-[ACYL-CARRIER-PROTEIN] DEHYDRATASE"/>
    <property type="match status" value="1"/>
</dbReference>
<accession>A0A4R3K3L5</accession>
<sequence length="136" mass="15450">METIEKFLPQRAPFLFVDEILSTDNDLIIGKKKYGSDFIFYEKCGEHLYVPPTLLLESLMQCGGAGAKMLNPTKINIFAVFSITKVKIRTPVYFSDTTTMKITTLHMHGRYFQQKGSSFLNGKLILSAVWQCMAIK</sequence>
<dbReference type="InterPro" id="IPR029069">
    <property type="entry name" value="HotDog_dom_sf"/>
</dbReference>
<dbReference type="OrthoDB" id="9772788at2"/>
<dbReference type="InterPro" id="IPR013114">
    <property type="entry name" value="FabA_FabZ"/>
</dbReference>
<protein>
    <submittedName>
        <fullName evidence="3">3-hydroxyacyl-[acyl-carrier-protein] dehydratase</fullName>
    </submittedName>
</protein>
<reference evidence="3 4" key="1">
    <citation type="submission" date="2019-03" db="EMBL/GenBank/DDBJ databases">
        <title>Genomic Encyclopedia of Type Strains, Phase IV (KMG-IV): sequencing the most valuable type-strain genomes for metagenomic binning, comparative biology and taxonomic classification.</title>
        <authorList>
            <person name="Goeker M."/>
        </authorList>
    </citation>
    <scope>NUCLEOTIDE SEQUENCE [LARGE SCALE GENOMIC DNA]</scope>
    <source>
        <strain evidence="3 4">DSM 20467</strain>
    </source>
</reference>
<comment type="caution">
    <text evidence="3">The sequence shown here is derived from an EMBL/GenBank/DDBJ whole genome shotgun (WGS) entry which is preliminary data.</text>
</comment>
<proteinExistence type="inferred from homology"/>
<comment type="similarity">
    <text evidence="1">Belongs to the thioester dehydratase family. FabZ subfamily.</text>
</comment>
<dbReference type="EMBL" id="SMAA01000017">
    <property type="protein sequence ID" value="TCS77266.1"/>
    <property type="molecule type" value="Genomic_DNA"/>
</dbReference>
<dbReference type="SUPFAM" id="SSF54637">
    <property type="entry name" value="Thioesterase/thiol ester dehydrase-isomerase"/>
    <property type="match status" value="1"/>
</dbReference>
<dbReference type="PANTHER" id="PTHR30272">
    <property type="entry name" value="3-HYDROXYACYL-[ACYL-CARRIER-PROTEIN] DEHYDRATASE"/>
    <property type="match status" value="1"/>
</dbReference>
<keyword evidence="4" id="KW-1185">Reference proteome</keyword>
<dbReference type="GO" id="GO:0016829">
    <property type="term" value="F:lyase activity"/>
    <property type="evidence" value="ECO:0007669"/>
    <property type="project" value="UniProtKB-KW"/>
</dbReference>
<organism evidence="3 4">
    <name type="scientific">Pectinatus cerevisiiphilus</name>
    <dbReference type="NCBI Taxonomy" id="86956"/>
    <lineage>
        <taxon>Bacteria</taxon>
        <taxon>Bacillati</taxon>
        <taxon>Bacillota</taxon>
        <taxon>Negativicutes</taxon>
        <taxon>Selenomonadales</taxon>
        <taxon>Selenomonadaceae</taxon>
        <taxon>Pectinatus</taxon>
    </lineage>
</organism>
<dbReference type="AlphaFoldDB" id="A0A4R3K3L5"/>
<evidence type="ECO:0000256" key="1">
    <source>
        <dbReference type="ARBA" id="ARBA00009174"/>
    </source>
</evidence>
<gene>
    <name evidence="3" type="ORF">EDC37_11739</name>
</gene>
<dbReference type="Proteomes" id="UP000295188">
    <property type="component" value="Unassembled WGS sequence"/>
</dbReference>
<keyword evidence="2" id="KW-0456">Lyase</keyword>
<evidence type="ECO:0000313" key="3">
    <source>
        <dbReference type="EMBL" id="TCS77266.1"/>
    </source>
</evidence>
<evidence type="ECO:0000313" key="4">
    <source>
        <dbReference type="Proteomes" id="UP000295188"/>
    </source>
</evidence>
<name>A0A4R3K3L5_9FIRM</name>
<dbReference type="RefSeq" id="WP_132551040.1">
    <property type="nucleotide sequence ID" value="NZ_SMAA01000017.1"/>
</dbReference>
<evidence type="ECO:0000256" key="2">
    <source>
        <dbReference type="ARBA" id="ARBA00023239"/>
    </source>
</evidence>